<evidence type="ECO:0000313" key="2">
    <source>
        <dbReference type="EMBL" id="SDD86276.1"/>
    </source>
</evidence>
<feature type="domain" description="MoaF-like" evidence="1">
    <location>
        <begin position="7"/>
        <end position="91"/>
    </location>
</feature>
<dbReference type="OrthoDB" id="8794267at2"/>
<gene>
    <name evidence="2" type="ORF">SAMN05216270_108177</name>
</gene>
<reference evidence="3" key="1">
    <citation type="submission" date="2016-10" db="EMBL/GenBank/DDBJ databases">
        <authorList>
            <person name="Varghese N."/>
            <person name="Submissions S."/>
        </authorList>
    </citation>
    <scope>NUCLEOTIDE SEQUENCE [LARGE SCALE GENOMIC DNA]</scope>
    <source>
        <strain evidence="3">CGMCC 4.3516</strain>
    </source>
</reference>
<proteinExistence type="predicted"/>
<dbReference type="InterPro" id="IPR012674">
    <property type="entry name" value="Calycin"/>
</dbReference>
<dbReference type="Proteomes" id="UP000198949">
    <property type="component" value="Unassembled WGS sequence"/>
</dbReference>
<evidence type="ECO:0000259" key="1">
    <source>
        <dbReference type="Pfam" id="PF22036"/>
    </source>
</evidence>
<name>A0A1G6Y9L5_9ACTN</name>
<dbReference type="RefSeq" id="WP_091036617.1">
    <property type="nucleotide sequence ID" value="NZ_FNAD01000008.1"/>
</dbReference>
<dbReference type="AlphaFoldDB" id="A0A1G6Y9L5"/>
<dbReference type="Pfam" id="PF22036">
    <property type="entry name" value="MoaF_like"/>
    <property type="match status" value="1"/>
</dbReference>
<dbReference type="InterPro" id="IPR053892">
    <property type="entry name" value="MoaF-like"/>
</dbReference>
<protein>
    <recommendedName>
        <fullName evidence="1">MoaF-like domain-containing protein</fullName>
    </recommendedName>
</protein>
<dbReference type="Gene3D" id="2.40.128.20">
    <property type="match status" value="1"/>
</dbReference>
<dbReference type="SUPFAM" id="SSF50814">
    <property type="entry name" value="Lipocalins"/>
    <property type="match status" value="1"/>
</dbReference>
<dbReference type="EMBL" id="FNAD01000008">
    <property type="protein sequence ID" value="SDD86276.1"/>
    <property type="molecule type" value="Genomic_DNA"/>
</dbReference>
<keyword evidence="3" id="KW-1185">Reference proteome</keyword>
<organism evidence="2 3">
    <name type="scientific">Glycomyces harbinensis</name>
    <dbReference type="NCBI Taxonomy" id="58114"/>
    <lineage>
        <taxon>Bacteria</taxon>
        <taxon>Bacillati</taxon>
        <taxon>Actinomycetota</taxon>
        <taxon>Actinomycetes</taxon>
        <taxon>Glycomycetales</taxon>
        <taxon>Glycomycetaceae</taxon>
        <taxon>Glycomyces</taxon>
    </lineage>
</organism>
<accession>A0A1G6Y9L5</accession>
<sequence>MSDFAFAGKVFEIRLDNGVVFRNTYGPGGDKLRYEMIDGATEGGSGTVDLYVGEVAEGVYLVGWNEESGTAVTQVMDFNTKRITAFFSLDEDGGRTGEVHDGTFQEVI</sequence>
<evidence type="ECO:0000313" key="3">
    <source>
        <dbReference type="Proteomes" id="UP000198949"/>
    </source>
</evidence>